<evidence type="ECO:0000313" key="3">
    <source>
        <dbReference type="Proteomes" id="UP000323856"/>
    </source>
</evidence>
<keyword evidence="1" id="KW-0812">Transmembrane</keyword>
<dbReference type="OrthoDB" id="9781469at2"/>
<evidence type="ECO:0000313" key="2">
    <source>
        <dbReference type="EMBL" id="KAA0976475.1"/>
    </source>
</evidence>
<keyword evidence="1" id="KW-1133">Transmembrane helix</keyword>
<accession>A0A5B0EE43</accession>
<organism evidence="2 3">
    <name type="scientific">Paeniglutamicibacter gangotriensis</name>
    <dbReference type="NCBI Taxonomy" id="254787"/>
    <lineage>
        <taxon>Bacteria</taxon>
        <taxon>Bacillati</taxon>
        <taxon>Actinomycetota</taxon>
        <taxon>Actinomycetes</taxon>
        <taxon>Micrococcales</taxon>
        <taxon>Micrococcaceae</taxon>
        <taxon>Paeniglutamicibacter</taxon>
    </lineage>
</organism>
<dbReference type="AlphaFoldDB" id="A0A5B0EE43"/>
<sequence length="134" mass="13981">MLLVLSLGSIVALLRTDGHRPERGGRWRPQAPTVPRGIRLRFSIAAMSVALAYCVGAIFMSLGAQMITEFTQSANTALTGVLLGCSAAAIGITALFLGWCIVGGIAYFFAFTGGLGLINQASAARHRGATLSLL</sequence>
<name>A0A5B0EE43_9MICC</name>
<dbReference type="Proteomes" id="UP000323856">
    <property type="component" value="Unassembled WGS sequence"/>
</dbReference>
<proteinExistence type="predicted"/>
<dbReference type="EMBL" id="VOBL01000009">
    <property type="protein sequence ID" value="KAA0976475.1"/>
    <property type="molecule type" value="Genomic_DNA"/>
</dbReference>
<protein>
    <submittedName>
        <fullName evidence="2">Uncharacterized protein</fullName>
    </submittedName>
</protein>
<comment type="caution">
    <text evidence="2">The sequence shown here is derived from an EMBL/GenBank/DDBJ whole genome shotgun (WGS) entry which is preliminary data.</text>
</comment>
<keyword evidence="1" id="KW-0472">Membrane</keyword>
<reference evidence="2 3" key="1">
    <citation type="submission" date="2019-07" db="EMBL/GenBank/DDBJ databases">
        <title>Analysis of the biochemical properties, biological activity and biotechnological potential of siderophores and biosurfactants produced by Antarctic psychrotolerant bacteria.</title>
        <authorList>
            <person name="Styczynski M."/>
            <person name="Krucon T."/>
            <person name="Decewicz P."/>
            <person name="Dziewit L."/>
        </authorList>
    </citation>
    <scope>NUCLEOTIDE SEQUENCE [LARGE SCALE GENOMIC DNA]</scope>
    <source>
        <strain evidence="2 3">ANT_H27</strain>
    </source>
</reference>
<feature type="transmembrane region" description="Helical" evidence="1">
    <location>
        <begin position="105"/>
        <end position="124"/>
    </location>
</feature>
<feature type="transmembrane region" description="Helical" evidence="1">
    <location>
        <begin position="42"/>
        <end position="64"/>
    </location>
</feature>
<dbReference type="RefSeq" id="WP_149619582.1">
    <property type="nucleotide sequence ID" value="NZ_VOBL01000009.1"/>
</dbReference>
<feature type="transmembrane region" description="Helical" evidence="1">
    <location>
        <begin position="76"/>
        <end position="99"/>
    </location>
</feature>
<gene>
    <name evidence="2" type="ORF">FQ154_09890</name>
</gene>
<evidence type="ECO:0000256" key="1">
    <source>
        <dbReference type="SAM" id="Phobius"/>
    </source>
</evidence>